<comment type="caution">
    <text evidence="1">The sequence shown here is derived from an EMBL/GenBank/DDBJ whole genome shotgun (WGS) entry which is preliminary data.</text>
</comment>
<accession>A0A1G2MSC6</accession>
<reference evidence="1 2" key="1">
    <citation type="journal article" date="2016" name="Nat. Commun.">
        <title>Thousands of microbial genomes shed light on interconnected biogeochemical processes in an aquifer system.</title>
        <authorList>
            <person name="Anantharaman K."/>
            <person name="Brown C.T."/>
            <person name="Hug L.A."/>
            <person name="Sharon I."/>
            <person name="Castelle C.J."/>
            <person name="Probst A.J."/>
            <person name="Thomas B.C."/>
            <person name="Singh A."/>
            <person name="Wilkins M.J."/>
            <person name="Karaoz U."/>
            <person name="Brodie E.L."/>
            <person name="Williams K.H."/>
            <person name="Hubbard S.S."/>
            <person name="Banfield J.F."/>
        </authorList>
    </citation>
    <scope>NUCLEOTIDE SEQUENCE [LARGE SCALE GENOMIC DNA]</scope>
</reference>
<protein>
    <submittedName>
        <fullName evidence="1">Uncharacterized protein</fullName>
    </submittedName>
</protein>
<evidence type="ECO:0000313" key="2">
    <source>
        <dbReference type="Proteomes" id="UP000177565"/>
    </source>
</evidence>
<evidence type="ECO:0000313" key="1">
    <source>
        <dbReference type="EMBL" id="OHA26786.1"/>
    </source>
</evidence>
<dbReference type="AlphaFoldDB" id="A0A1G2MSC6"/>
<name>A0A1G2MSC6_9BACT</name>
<gene>
    <name evidence="1" type="ORF">A3C06_01445</name>
</gene>
<dbReference type="Proteomes" id="UP000177565">
    <property type="component" value="Unassembled WGS sequence"/>
</dbReference>
<proteinExistence type="predicted"/>
<sequence>MDGWVLVIGYFPWLTVSIHDKLILRVVFYDNYVCVFGGSVEINPEPLREPVVLQPPATITSVMSETNKELFIFISESFHSVCLFSV</sequence>
<dbReference type="EMBL" id="MHRQ01000016">
    <property type="protein sequence ID" value="OHA26786.1"/>
    <property type="molecule type" value="Genomic_DNA"/>
</dbReference>
<organism evidence="1 2">
    <name type="scientific">Candidatus Taylorbacteria bacterium RIFCSPHIGHO2_02_FULL_46_13</name>
    <dbReference type="NCBI Taxonomy" id="1802312"/>
    <lineage>
        <taxon>Bacteria</taxon>
        <taxon>Candidatus Tayloriibacteriota</taxon>
    </lineage>
</organism>